<sequence length="39" mass="4566">MIFSNQNRGFRNRSDCVSHNLKYLIIVNSSAYTVSFIRN</sequence>
<gene>
    <name evidence="1" type="ORF">F383_23351</name>
</gene>
<reference evidence="2" key="1">
    <citation type="submission" date="2014-09" db="EMBL/GenBank/DDBJ databases">
        <authorList>
            <person name="Mudge J."/>
            <person name="Ramaraj T."/>
            <person name="Lindquist I.E."/>
            <person name="Bharti A.K."/>
            <person name="Sundararajan A."/>
            <person name="Cameron C.T."/>
            <person name="Woodward J.E."/>
            <person name="May G.D."/>
            <person name="Brubaker C."/>
            <person name="Broadhvest J."/>
            <person name="Wilkins T.A."/>
        </authorList>
    </citation>
    <scope>NUCLEOTIDE SEQUENCE</scope>
    <source>
        <strain evidence="2">cv. AKA8401</strain>
    </source>
</reference>
<dbReference type="Proteomes" id="UP000032142">
    <property type="component" value="Unassembled WGS sequence"/>
</dbReference>
<keyword evidence="2" id="KW-1185">Reference proteome</keyword>
<accession>A0A0B0NZG7</accession>
<proteinExistence type="predicted"/>
<evidence type="ECO:0000313" key="2">
    <source>
        <dbReference type="Proteomes" id="UP000032142"/>
    </source>
</evidence>
<protein>
    <submittedName>
        <fullName evidence="1">Uncharacterized protein</fullName>
    </submittedName>
</protein>
<dbReference type="AlphaFoldDB" id="A0A0B0NZG7"/>
<organism evidence="1 2">
    <name type="scientific">Gossypium arboreum</name>
    <name type="common">Tree cotton</name>
    <name type="synonym">Gossypium nanking</name>
    <dbReference type="NCBI Taxonomy" id="29729"/>
    <lineage>
        <taxon>Eukaryota</taxon>
        <taxon>Viridiplantae</taxon>
        <taxon>Streptophyta</taxon>
        <taxon>Embryophyta</taxon>
        <taxon>Tracheophyta</taxon>
        <taxon>Spermatophyta</taxon>
        <taxon>Magnoliopsida</taxon>
        <taxon>eudicotyledons</taxon>
        <taxon>Gunneridae</taxon>
        <taxon>Pentapetalae</taxon>
        <taxon>rosids</taxon>
        <taxon>malvids</taxon>
        <taxon>Malvales</taxon>
        <taxon>Malvaceae</taxon>
        <taxon>Malvoideae</taxon>
        <taxon>Gossypium</taxon>
    </lineage>
</organism>
<name>A0A0B0NZG7_GOSAR</name>
<evidence type="ECO:0000313" key="1">
    <source>
        <dbReference type="EMBL" id="KHG18210.1"/>
    </source>
</evidence>
<dbReference type="EMBL" id="KN410083">
    <property type="protein sequence ID" value="KHG18210.1"/>
    <property type="molecule type" value="Genomic_DNA"/>
</dbReference>